<dbReference type="Pfam" id="PF21127">
    <property type="entry name" value="ATG1-like_MIT2"/>
    <property type="match status" value="1"/>
</dbReference>
<evidence type="ECO:0000256" key="6">
    <source>
        <dbReference type="SAM" id="MobiDB-lite"/>
    </source>
</evidence>
<dbReference type="EMBL" id="KK117419">
    <property type="protein sequence ID" value="KFM70430.1"/>
    <property type="molecule type" value="Genomic_DNA"/>
</dbReference>
<organism evidence="8 9">
    <name type="scientific">Stegodyphus mimosarum</name>
    <name type="common">African social velvet spider</name>
    <dbReference type="NCBI Taxonomy" id="407821"/>
    <lineage>
        <taxon>Eukaryota</taxon>
        <taxon>Metazoa</taxon>
        <taxon>Ecdysozoa</taxon>
        <taxon>Arthropoda</taxon>
        <taxon>Chelicerata</taxon>
        <taxon>Arachnida</taxon>
        <taxon>Araneae</taxon>
        <taxon>Araneomorphae</taxon>
        <taxon>Entelegynae</taxon>
        <taxon>Eresoidea</taxon>
        <taxon>Eresidae</taxon>
        <taxon>Stegodyphus</taxon>
    </lineage>
</organism>
<dbReference type="GO" id="GO:0005524">
    <property type="term" value="F:ATP binding"/>
    <property type="evidence" value="ECO:0007669"/>
    <property type="project" value="UniProtKB-UniRule"/>
</dbReference>
<feature type="compositionally biased region" description="Polar residues" evidence="6">
    <location>
        <begin position="471"/>
        <end position="480"/>
    </location>
</feature>
<evidence type="ECO:0000256" key="5">
    <source>
        <dbReference type="PROSITE-ProRule" id="PRU10141"/>
    </source>
</evidence>
<feature type="compositionally biased region" description="Low complexity" evidence="6">
    <location>
        <begin position="325"/>
        <end position="338"/>
    </location>
</feature>
<dbReference type="GO" id="GO:0048675">
    <property type="term" value="P:axon extension"/>
    <property type="evidence" value="ECO:0007669"/>
    <property type="project" value="TreeGrafter"/>
</dbReference>
<dbReference type="GO" id="GO:0034045">
    <property type="term" value="C:phagophore assembly site membrane"/>
    <property type="evidence" value="ECO:0007669"/>
    <property type="project" value="TreeGrafter"/>
</dbReference>
<dbReference type="PROSITE" id="PS00107">
    <property type="entry name" value="PROTEIN_KINASE_ATP"/>
    <property type="match status" value="1"/>
</dbReference>
<evidence type="ECO:0000256" key="2">
    <source>
        <dbReference type="ARBA" id="ARBA00022741"/>
    </source>
</evidence>
<evidence type="ECO:0000259" key="7">
    <source>
        <dbReference type="PROSITE" id="PS50011"/>
    </source>
</evidence>
<feature type="domain" description="Protein kinase" evidence="7">
    <location>
        <begin position="9"/>
        <end position="274"/>
    </location>
</feature>
<feature type="compositionally biased region" description="Polar residues" evidence="6">
    <location>
        <begin position="569"/>
        <end position="580"/>
    </location>
</feature>
<feature type="region of interest" description="Disordered" evidence="6">
    <location>
        <begin position="471"/>
        <end position="595"/>
    </location>
</feature>
<keyword evidence="9" id="KW-1185">Reference proteome</keyword>
<dbReference type="SMART" id="SM00220">
    <property type="entry name" value="S_TKc"/>
    <property type="match status" value="1"/>
</dbReference>
<dbReference type="CDD" id="cd14120">
    <property type="entry name" value="STKc_ULK1_2-like"/>
    <property type="match status" value="1"/>
</dbReference>
<keyword evidence="4 5" id="KW-0067">ATP-binding</keyword>
<sequence length="996" mass="109721">MEKIGDYEYNTKDLIGHGAFAIVFKGRHQKNHDHVVAIKCVPKGKLGKSQPLIGKEIKILQELTKLQHKNVVALLECVDSPKNLYIVIEYCNGGDLSEYLNAKGSLSEDTIRLFLRQIAEAMKVLNQKEVVHRDLKPQNILLCHSGKPNPMPSEITLKIADFGFARFLTDGVMAATLCGSPMYMAPEVIMSLKYDAKADLWSIGTIVYQCLTGKAPFMAPNPQQLKHFYEKNANLAPSIPSGTSQELTDLLIRLMKRDAKDRMDFDELFNHPFLKAVPRSSSPVPVPTRRSVSPKVSPSSPGSPYGSPAPQSWDREVGGEDMAQSSSSLSPSPINNSNMYTNSEQRYSPPSPIEQGFVVVPPNLPEENRYGEMNKNSSLKHHLSDPNVSPSKMPVTNSAFKKSTHNTNINLATKAVKYQMMHVTSEEQPHTSSMQISETGSDNHVAPTNILVDAVPVPTQKVAYEQIEHSLQNTPASSPQEGFDLSKKILSPGTSPTSPKESAPAFSDRTRRDSVNSGGSDTFRITDISSFTPPTVQFTIGTPPAGGKIRSFSGSTPPPGSGRQTPTSWRHQATPPQAFSGSPLRRSGSTPPLNCCMPSNSVSPIPCRELRRCDPYHCRNEHGAFRALDFRNNSTCPLRATFGAGRAMTLPEFNTKDIWPSGTIPETEDMNFLQRSGSSGKLSDNGVLLGPYGLSSGASQSPPHPPLMAYNTQQQRYFYNPNTCQHRCCCGGQGSPGRIRRNSFAGGMCVDSSPTAHFFSHGTSPSSMEGHFIPPELPEETLLEKEHNDTLAKLNFVSALVKCILELAKTRSSPLSSALTSSITQTETSDQAMGDGYRRAVQLLLYMKALQLISSAFQLSQQQVRNGHLQPSTSVRNVLHLMKEHYHFCLSMCKSLNTPGLLQSVGVDPATSEITADKILYNYAIEMCQSAALEELFGEPKESFHRYQTAQILLHSLGQQVNDLRDKELLHKYRDAVQRRLEILTNNRSVYAYHTT</sequence>
<dbReference type="STRING" id="407821.A0A087TZ91"/>
<dbReference type="InterPro" id="IPR045269">
    <property type="entry name" value="Atg1-like"/>
</dbReference>
<feature type="compositionally biased region" description="Low complexity" evidence="6">
    <location>
        <begin position="279"/>
        <end position="310"/>
    </location>
</feature>
<protein>
    <submittedName>
        <fullName evidence="8">Serine/threonine-protein kinase ULK2</fullName>
    </submittedName>
</protein>
<feature type="non-terminal residue" evidence="8">
    <location>
        <position position="996"/>
    </location>
</feature>
<dbReference type="GO" id="GO:0005829">
    <property type="term" value="C:cytosol"/>
    <property type="evidence" value="ECO:0007669"/>
    <property type="project" value="TreeGrafter"/>
</dbReference>
<evidence type="ECO:0000313" key="8">
    <source>
        <dbReference type="EMBL" id="KFM70430.1"/>
    </source>
</evidence>
<dbReference type="InterPro" id="IPR011009">
    <property type="entry name" value="Kinase-like_dom_sf"/>
</dbReference>
<keyword evidence="1" id="KW-0808">Transferase</keyword>
<keyword evidence="3 8" id="KW-0418">Kinase</keyword>
<evidence type="ECO:0000256" key="3">
    <source>
        <dbReference type="ARBA" id="ARBA00022777"/>
    </source>
</evidence>
<dbReference type="FunFam" id="1.10.510.10:FF:000493">
    <property type="entry name" value="serine/threonine-protein kinase unc-51 isoform X2"/>
    <property type="match status" value="1"/>
</dbReference>
<dbReference type="FunFam" id="3.30.200.20:FF:000149">
    <property type="entry name" value="serine/threonine-protein kinase unc-51 isoform X1"/>
    <property type="match status" value="1"/>
</dbReference>
<feature type="binding site" evidence="5">
    <location>
        <position position="39"/>
    </location>
    <ligand>
        <name>ATP</name>
        <dbReference type="ChEBI" id="CHEBI:30616"/>
    </ligand>
</feature>
<dbReference type="PROSITE" id="PS50011">
    <property type="entry name" value="PROTEIN_KINASE_DOM"/>
    <property type="match status" value="1"/>
</dbReference>
<proteinExistence type="predicted"/>
<feature type="region of interest" description="Disordered" evidence="6">
    <location>
        <begin position="279"/>
        <end position="355"/>
    </location>
</feature>
<dbReference type="Proteomes" id="UP000054359">
    <property type="component" value="Unassembled WGS sequence"/>
</dbReference>
<accession>A0A087TZ91</accession>
<dbReference type="InterPro" id="IPR017441">
    <property type="entry name" value="Protein_kinase_ATP_BS"/>
</dbReference>
<dbReference type="GO" id="GO:0034727">
    <property type="term" value="P:piecemeal microautophagy of the nucleus"/>
    <property type="evidence" value="ECO:0007669"/>
    <property type="project" value="TreeGrafter"/>
</dbReference>
<dbReference type="Pfam" id="PF00069">
    <property type="entry name" value="Pkinase"/>
    <property type="match status" value="1"/>
</dbReference>
<dbReference type="InterPro" id="IPR048941">
    <property type="entry name" value="ATG1-like_MIT2"/>
</dbReference>
<dbReference type="InterPro" id="IPR008271">
    <property type="entry name" value="Ser/Thr_kinase_AS"/>
</dbReference>
<dbReference type="InterPro" id="IPR000719">
    <property type="entry name" value="Prot_kinase_dom"/>
</dbReference>
<reference evidence="8 9" key="1">
    <citation type="submission" date="2013-11" db="EMBL/GenBank/DDBJ databases">
        <title>Genome sequencing of Stegodyphus mimosarum.</title>
        <authorList>
            <person name="Bechsgaard J."/>
        </authorList>
    </citation>
    <scope>NUCLEOTIDE SEQUENCE [LARGE SCALE GENOMIC DNA]</scope>
</reference>
<evidence type="ECO:0000256" key="4">
    <source>
        <dbReference type="ARBA" id="ARBA00022840"/>
    </source>
</evidence>
<gene>
    <name evidence="8" type="ORF">X975_12219</name>
</gene>
<dbReference type="GO" id="GO:0010508">
    <property type="term" value="P:positive regulation of autophagy"/>
    <property type="evidence" value="ECO:0007669"/>
    <property type="project" value="TreeGrafter"/>
</dbReference>
<evidence type="ECO:0000256" key="1">
    <source>
        <dbReference type="ARBA" id="ARBA00022679"/>
    </source>
</evidence>
<dbReference type="GO" id="GO:0004674">
    <property type="term" value="F:protein serine/threonine kinase activity"/>
    <property type="evidence" value="ECO:0007669"/>
    <property type="project" value="InterPro"/>
</dbReference>
<keyword evidence="2 5" id="KW-0547">Nucleotide-binding</keyword>
<dbReference type="PROSITE" id="PS00108">
    <property type="entry name" value="PROTEIN_KINASE_ST"/>
    <property type="match status" value="1"/>
</dbReference>
<dbReference type="GO" id="GO:0000045">
    <property type="term" value="P:autophagosome assembly"/>
    <property type="evidence" value="ECO:0007669"/>
    <property type="project" value="TreeGrafter"/>
</dbReference>
<name>A0A087TZ91_STEMI</name>
<dbReference type="GO" id="GO:0042594">
    <property type="term" value="P:response to starvation"/>
    <property type="evidence" value="ECO:0007669"/>
    <property type="project" value="TreeGrafter"/>
</dbReference>
<dbReference type="GO" id="GO:0000422">
    <property type="term" value="P:autophagy of mitochondrion"/>
    <property type="evidence" value="ECO:0007669"/>
    <property type="project" value="TreeGrafter"/>
</dbReference>
<dbReference type="Gene3D" id="3.30.200.20">
    <property type="entry name" value="Phosphorylase Kinase, domain 1"/>
    <property type="match status" value="1"/>
</dbReference>
<dbReference type="Gene3D" id="1.10.510.10">
    <property type="entry name" value="Transferase(Phosphotransferase) domain 1"/>
    <property type="match status" value="1"/>
</dbReference>
<dbReference type="OrthoDB" id="346907at2759"/>
<dbReference type="SUPFAM" id="SSF56112">
    <property type="entry name" value="Protein kinase-like (PK-like)"/>
    <property type="match status" value="1"/>
</dbReference>
<dbReference type="PANTHER" id="PTHR24348">
    <property type="entry name" value="SERINE/THREONINE-PROTEIN KINASE UNC-51-RELATED"/>
    <property type="match status" value="1"/>
</dbReference>
<dbReference type="GO" id="GO:0005776">
    <property type="term" value="C:autophagosome"/>
    <property type="evidence" value="ECO:0007669"/>
    <property type="project" value="TreeGrafter"/>
</dbReference>
<dbReference type="OMA" id="PQPHQIT"/>
<dbReference type="AlphaFoldDB" id="A0A087TZ91"/>
<evidence type="ECO:0000313" key="9">
    <source>
        <dbReference type="Proteomes" id="UP000054359"/>
    </source>
</evidence>
<dbReference type="PANTHER" id="PTHR24348:SF22">
    <property type="entry name" value="NON-SPECIFIC SERINE_THREONINE PROTEIN KINASE"/>
    <property type="match status" value="1"/>
</dbReference>
<dbReference type="GO" id="GO:0061709">
    <property type="term" value="P:reticulophagy"/>
    <property type="evidence" value="ECO:0007669"/>
    <property type="project" value="TreeGrafter"/>
</dbReference>
<feature type="compositionally biased region" description="Polar residues" evidence="6">
    <location>
        <begin position="527"/>
        <end position="540"/>
    </location>
</feature>
<feature type="compositionally biased region" description="Polar residues" evidence="6">
    <location>
        <begin position="339"/>
        <end position="348"/>
    </location>
</feature>